<keyword evidence="2" id="KW-0175">Coiled coil</keyword>
<protein>
    <submittedName>
        <fullName evidence="4">Uncharacterized protein</fullName>
    </submittedName>
</protein>
<organism evidence="4 5">
    <name type="scientific">Paralvinella palmiformis</name>
    <dbReference type="NCBI Taxonomy" id="53620"/>
    <lineage>
        <taxon>Eukaryota</taxon>
        <taxon>Metazoa</taxon>
        <taxon>Spiralia</taxon>
        <taxon>Lophotrochozoa</taxon>
        <taxon>Annelida</taxon>
        <taxon>Polychaeta</taxon>
        <taxon>Sedentaria</taxon>
        <taxon>Canalipalpata</taxon>
        <taxon>Terebellida</taxon>
        <taxon>Terebelliformia</taxon>
        <taxon>Alvinellidae</taxon>
        <taxon>Paralvinella</taxon>
    </lineage>
</organism>
<comment type="caution">
    <text evidence="4">The sequence shown here is derived from an EMBL/GenBank/DDBJ whole genome shotgun (WGS) entry which is preliminary data.</text>
</comment>
<reference evidence="4" key="1">
    <citation type="journal article" date="2023" name="Mol. Biol. Evol.">
        <title>Third-Generation Sequencing Reveals the Adaptive Role of the Epigenome in Three Deep-Sea Polychaetes.</title>
        <authorList>
            <person name="Perez M."/>
            <person name="Aroh O."/>
            <person name="Sun Y."/>
            <person name="Lan Y."/>
            <person name="Juniper S.K."/>
            <person name="Young C.R."/>
            <person name="Angers B."/>
            <person name="Qian P.Y."/>
        </authorList>
    </citation>
    <scope>NUCLEOTIDE SEQUENCE</scope>
    <source>
        <strain evidence="4">P08H-3</strain>
    </source>
</reference>
<dbReference type="EMBL" id="JAODUP010000007">
    <property type="protein sequence ID" value="KAK2169750.1"/>
    <property type="molecule type" value="Genomic_DNA"/>
</dbReference>
<feature type="region of interest" description="Disordered" evidence="3">
    <location>
        <begin position="87"/>
        <end position="106"/>
    </location>
</feature>
<feature type="compositionally biased region" description="Polar residues" evidence="3">
    <location>
        <begin position="44"/>
        <end position="65"/>
    </location>
</feature>
<dbReference type="Proteomes" id="UP001208570">
    <property type="component" value="Unassembled WGS sequence"/>
</dbReference>
<keyword evidence="5" id="KW-1185">Reference proteome</keyword>
<proteinExistence type="inferred from homology"/>
<feature type="compositionally biased region" description="Low complexity" evidence="3">
    <location>
        <begin position="252"/>
        <end position="265"/>
    </location>
</feature>
<feature type="compositionally biased region" description="Basic and acidic residues" evidence="3">
    <location>
        <begin position="271"/>
        <end position="281"/>
    </location>
</feature>
<name>A0AAD9NH11_9ANNE</name>
<evidence type="ECO:0000313" key="4">
    <source>
        <dbReference type="EMBL" id="KAK2169750.1"/>
    </source>
</evidence>
<evidence type="ECO:0000256" key="2">
    <source>
        <dbReference type="ARBA" id="ARBA00023054"/>
    </source>
</evidence>
<feature type="compositionally biased region" description="Polar residues" evidence="3">
    <location>
        <begin position="127"/>
        <end position="175"/>
    </location>
</feature>
<evidence type="ECO:0000256" key="3">
    <source>
        <dbReference type="SAM" id="MobiDB-lite"/>
    </source>
</evidence>
<dbReference type="InterPro" id="IPR026179">
    <property type="entry name" value="Slain"/>
</dbReference>
<sequence>MQEDSLRQSMNSPYLSRRKSFSENNPDGLDLDMYDPDCDPALSRSLNHSTGGLHSGIDNCNSSPLGSNRSSPAYFDSDLQVKRSNNSLASLSSHSNSPPSSPYSSQYLDQKTQAVLNDNHGHRRSMPNLSRGTPSGFQLPSHGSNSSLRERNTPSPSYHGQTPARTQTFRVSPNRQLDVRRMQGSDSPSRTLSPNRGTSPQRTYSPQRTISPQRTKMQKNISPGRTMSPQRSGPPPTARTGIPRPGTMSKLPMPRRSSIPSVRRSLATPRTNDESWKDGCY</sequence>
<feature type="compositionally biased region" description="Low complexity" evidence="3">
    <location>
        <begin position="87"/>
        <end position="105"/>
    </location>
</feature>
<feature type="region of interest" description="Disordered" evidence="3">
    <location>
        <begin position="119"/>
        <end position="281"/>
    </location>
</feature>
<dbReference type="Pfam" id="PF15301">
    <property type="entry name" value="SLAIN"/>
    <property type="match status" value="1"/>
</dbReference>
<feature type="compositionally biased region" description="Polar residues" evidence="3">
    <location>
        <begin position="184"/>
        <end position="231"/>
    </location>
</feature>
<gene>
    <name evidence="4" type="ORF">LSH36_7g09018</name>
</gene>
<comment type="similarity">
    <text evidence="1">Belongs to the SLAIN motif-containing family.</text>
</comment>
<feature type="compositionally biased region" description="Acidic residues" evidence="3">
    <location>
        <begin position="29"/>
        <end position="38"/>
    </location>
</feature>
<evidence type="ECO:0000313" key="5">
    <source>
        <dbReference type="Proteomes" id="UP001208570"/>
    </source>
</evidence>
<accession>A0AAD9NH11</accession>
<feature type="region of interest" description="Disordered" evidence="3">
    <location>
        <begin position="1"/>
        <end position="65"/>
    </location>
</feature>
<dbReference type="AlphaFoldDB" id="A0AAD9NH11"/>
<evidence type="ECO:0000256" key="1">
    <source>
        <dbReference type="ARBA" id="ARBA00006652"/>
    </source>
</evidence>